<accession>A0A3T0CIS9</accession>
<name>A0A3T0CIS9_BACLI</name>
<keyword evidence="4 6" id="KW-0720">Serine protease</keyword>
<dbReference type="PROSITE" id="PS00137">
    <property type="entry name" value="SUBTILASE_HIS"/>
    <property type="match status" value="1"/>
</dbReference>
<feature type="active site" description="Charge relay system" evidence="5 6">
    <location>
        <position position="161"/>
    </location>
</feature>
<comment type="similarity">
    <text evidence="1 6 7">Belongs to the peptidase S8 family.</text>
</comment>
<dbReference type="PROSITE" id="PS00138">
    <property type="entry name" value="SUBTILASE_SER"/>
    <property type="match status" value="1"/>
</dbReference>
<evidence type="ECO:0000256" key="6">
    <source>
        <dbReference type="PROSITE-ProRule" id="PRU01240"/>
    </source>
</evidence>
<keyword evidence="3 6" id="KW-0378">Hydrolase</keyword>
<feature type="active site" description="Charge relay system" evidence="5 6">
    <location>
        <position position="390"/>
    </location>
</feature>
<feature type="domain" description="Peptidase S8/S53" evidence="9">
    <location>
        <begin position="152"/>
        <end position="437"/>
    </location>
</feature>
<evidence type="ECO:0000259" key="9">
    <source>
        <dbReference type="Pfam" id="PF00082"/>
    </source>
</evidence>
<dbReference type="InterPro" id="IPR050131">
    <property type="entry name" value="Peptidase_S8_subtilisin-like"/>
</dbReference>
<feature type="region of interest" description="Disordered" evidence="8">
    <location>
        <begin position="324"/>
        <end position="343"/>
    </location>
</feature>
<dbReference type="InterPro" id="IPR036852">
    <property type="entry name" value="Peptidase_S8/S53_dom_sf"/>
</dbReference>
<dbReference type="PANTHER" id="PTHR43806">
    <property type="entry name" value="PEPTIDASE S8"/>
    <property type="match status" value="1"/>
</dbReference>
<dbReference type="CDD" id="cd07487">
    <property type="entry name" value="Peptidases_S8_1"/>
    <property type="match status" value="1"/>
</dbReference>
<dbReference type="PANTHER" id="PTHR43806:SF65">
    <property type="entry name" value="SERINE PROTEASE APRX"/>
    <property type="match status" value="1"/>
</dbReference>
<dbReference type="InterPro" id="IPR015500">
    <property type="entry name" value="Peptidase_S8_subtilisin-rel"/>
</dbReference>
<proteinExistence type="inferred from homology"/>
<protein>
    <submittedName>
        <fullName evidence="10">Serine protease W10</fullName>
    </submittedName>
</protein>
<evidence type="ECO:0000256" key="7">
    <source>
        <dbReference type="RuleBase" id="RU003355"/>
    </source>
</evidence>
<evidence type="ECO:0000256" key="8">
    <source>
        <dbReference type="SAM" id="MobiDB-lite"/>
    </source>
</evidence>
<dbReference type="InterPro" id="IPR023827">
    <property type="entry name" value="Peptidase_S8_Asp-AS"/>
</dbReference>
<evidence type="ECO:0000256" key="2">
    <source>
        <dbReference type="ARBA" id="ARBA00022670"/>
    </source>
</evidence>
<dbReference type="EMBL" id="MH141931">
    <property type="protein sequence ID" value="AZT78962.1"/>
    <property type="molecule type" value="Genomic_DNA"/>
</dbReference>
<dbReference type="PROSITE" id="PS51892">
    <property type="entry name" value="SUBTILASE"/>
    <property type="match status" value="1"/>
</dbReference>
<dbReference type="AlphaFoldDB" id="A0A3T0CIS9"/>
<dbReference type="SMR" id="A0A3T0CIS9"/>
<dbReference type="Gene3D" id="3.40.50.200">
    <property type="entry name" value="Peptidase S8/S53 domain"/>
    <property type="match status" value="1"/>
</dbReference>
<dbReference type="SUPFAM" id="SSF52743">
    <property type="entry name" value="Subtilisin-like"/>
    <property type="match status" value="1"/>
</dbReference>
<evidence type="ECO:0000256" key="3">
    <source>
        <dbReference type="ARBA" id="ARBA00022801"/>
    </source>
</evidence>
<dbReference type="PRINTS" id="PR00723">
    <property type="entry name" value="SUBTILISIN"/>
</dbReference>
<sequence>MGGKVYMFGYSMVQMVRSNAHKLDWPLRENVLQLYKPFKWTPCFLHNFFEKKVKNRKKMSVIIEFEEGCHESGFHSTGQVLSKEKRCTIKKQFQTINCCSAEVTPSALHMLLSQCRDIRKIYLNREVKALLDTATESSHAKEVTRNGTVLTGKGVTVAVIDTGIYHHPDLEGRIIGFADFVNQKTEPYDDNGHGTHCAGDIASSGASSSGKYQGPAPEADLIGVKVLNKSGSGTLADIIEGVEWCIQYNKEHTKNPIRIISMSLGGDALKYDKETDDPLVKAVEEAWNEGIVVCVAAGNSGPEAQTISSPGVSEKVITVGAYDDNDTASNEDDTVASFSSRGPTVYGKEKPDILAPGVDIVSLRSPRSYLDKLQKSNRVGSLYFSLSGTSMATPICAGIAALILQQNPQLSPDEVKTLIRQSPDQWTNEDPNIYGAGAVNAENAVPKE</sequence>
<feature type="region of interest" description="Disordered" evidence="8">
    <location>
        <begin position="423"/>
        <end position="448"/>
    </location>
</feature>
<evidence type="ECO:0000256" key="4">
    <source>
        <dbReference type="ARBA" id="ARBA00022825"/>
    </source>
</evidence>
<dbReference type="PROSITE" id="PS00136">
    <property type="entry name" value="SUBTILASE_ASP"/>
    <property type="match status" value="1"/>
</dbReference>
<dbReference type="InterPro" id="IPR023828">
    <property type="entry name" value="Peptidase_S8_Ser-AS"/>
</dbReference>
<keyword evidence="2 6" id="KW-0645">Protease</keyword>
<reference evidence="10" key="1">
    <citation type="submission" date="2018-03" db="EMBL/GenBank/DDBJ databases">
        <authorList>
            <person name="Chen L.L."/>
            <person name="Ji Z.L."/>
        </authorList>
    </citation>
    <scope>NUCLEOTIDE SEQUENCE</scope>
    <source>
        <strain evidence="10">W10</strain>
    </source>
</reference>
<dbReference type="GO" id="GO:0006508">
    <property type="term" value="P:proteolysis"/>
    <property type="evidence" value="ECO:0007669"/>
    <property type="project" value="UniProtKB-KW"/>
</dbReference>
<evidence type="ECO:0000256" key="5">
    <source>
        <dbReference type="PIRSR" id="PIRSR615500-1"/>
    </source>
</evidence>
<dbReference type="InterPro" id="IPR022398">
    <property type="entry name" value="Peptidase_S8_His-AS"/>
</dbReference>
<dbReference type="InterPro" id="IPR000209">
    <property type="entry name" value="Peptidase_S8/S53_dom"/>
</dbReference>
<evidence type="ECO:0000313" key="10">
    <source>
        <dbReference type="EMBL" id="AZT78962.1"/>
    </source>
</evidence>
<feature type="compositionally biased region" description="Acidic residues" evidence="8">
    <location>
        <begin position="324"/>
        <end position="334"/>
    </location>
</feature>
<evidence type="ECO:0000256" key="1">
    <source>
        <dbReference type="ARBA" id="ARBA00011073"/>
    </source>
</evidence>
<dbReference type="GO" id="GO:0004252">
    <property type="term" value="F:serine-type endopeptidase activity"/>
    <property type="evidence" value="ECO:0007669"/>
    <property type="project" value="UniProtKB-UniRule"/>
</dbReference>
<feature type="active site" description="Charge relay system" evidence="5 6">
    <location>
        <position position="193"/>
    </location>
</feature>
<organism evidence="10">
    <name type="scientific">Bacillus licheniformis</name>
    <dbReference type="NCBI Taxonomy" id="1402"/>
    <lineage>
        <taxon>Bacteria</taxon>
        <taxon>Bacillati</taxon>
        <taxon>Bacillota</taxon>
        <taxon>Bacilli</taxon>
        <taxon>Bacillales</taxon>
        <taxon>Bacillaceae</taxon>
        <taxon>Bacillus</taxon>
    </lineage>
</organism>
<dbReference type="Pfam" id="PF00082">
    <property type="entry name" value="Peptidase_S8"/>
    <property type="match status" value="1"/>
</dbReference>